<dbReference type="EC" id="6.3.4.19" evidence="6"/>
<evidence type="ECO:0000256" key="1">
    <source>
        <dbReference type="ARBA" id="ARBA00022598"/>
    </source>
</evidence>
<dbReference type="GO" id="GO:0032267">
    <property type="term" value="F:tRNA(Ile)-lysidine synthase activity"/>
    <property type="evidence" value="ECO:0007669"/>
    <property type="project" value="UniProtKB-EC"/>
</dbReference>
<evidence type="ECO:0000256" key="2">
    <source>
        <dbReference type="ARBA" id="ARBA00022694"/>
    </source>
</evidence>
<comment type="function">
    <text evidence="6">Ligates lysine onto the cytidine present at position 34 of the AUA codon-specific tRNA(Ile) that contains the anticodon CAU, in an ATP-dependent manner. Cytidine is converted to lysidine, thus changing the amino acid specificity of the tRNA from methionine to isoleucine.</text>
</comment>
<reference evidence="8" key="1">
    <citation type="journal article" date="2017" name="J. Phycol.">
        <title>Analysis of chloroplast genomes and a supermatrix inform reclassification of the Rhodomelaceae (Rhodophyta).</title>
        <authorList>
            <person name="Diaz-Tapia P."/>
            <person name="Maggs C.A."/>
            <person name="West J.A."/>
            <person name="Verbruggen H."/>
        </authorList>
    </citation>
    <scope>NUCLEOTIDE SEQUENCE</scope>
    <source>
        <strain evidence="8">PD831</strain>
    </source>
</reference>
<comment type="similarity">
    <text evidence="6">Belongs to the tRNA(Ile)-lysidine synthase family.</text>
</comment>
<comment type="catalytic activity">
    <reaction evidence="5 6">
        <text>cytidine(34) in tRNA(Ile2) + L-lysine + ATP = lysidine(34) in tRNA(Ile2) + AMP + diphosphate + H(+)</text>
        <dbReference type="Rhea" id="RHEA:43744"/>
        <dbReference type="Rhea" id="RHEA-COMP:10625"/>
        <dbReference type="Rhea" id="RHEA-COMP:10670"/>
        <dbReference type="ChEBI" id="CHEBI:15378"/>
        <dbReference type="ChEBI" id="CHEBI:30616"/>
        <dbReference type="ChEBI" id="CHEBI:32551"/>
        <dbReference type="ChEBI" id="CHEBI:33019"/>
        <dbReference type="ChEBI" id="CHEBI:82748"/>
        <dbReference type="ChEBI" id="CHEBI:83665"/>
        <dbReference type="ChEBI" id="CHEBI:456215"/>
        <dbReference type="EC" id="6.3.4.19"/>
    </reaction>
</comment>
<dbReference type="AlphaFoldDB" id="A0A1Z1MF28"/>
<dbReference type="InterPro" id="IPR012795">
    <property type="entry name" value="tRNA_Ile_lys_synt_N"/>
</dbReference>
<comment type="subcellular location">
    <subcellularLocation>
        <location evidence="6">Plastid</location>
        <location evidence="6">Chloroplast</location>
    </subcellularLocation>
</comment>
<keyword evidence="4 6" id="KW-0067">ATP-binding</keyword>
<dbReference type="CDD" id="cd01992">
    <property type="entry name" value="TilS_N"/>
    <property type="match status" value="1"/>
</dbReference>
<dbReference type="RefSeq" id="YP_009395530.1">
    <property type="nucleotide sequence ID" value="NC_035278.1"/>
</dbReference>
<dbReference type="InterPro" id="IPR014729">
    <property type="entry name" value="Rossmann-like_a/b/a_fold"/>
</dbReference>
<evidence type="ECO:0000256" key="4">
    <source>
        <dbReference type="ARBA" id="ARBA00022840"/>
    </source>
</evidence>
<dbReference type="InterPro" id="IPR011063">
    <property type="entry name" value="TilS/TtcA_N"/>
</dbReference>
<name>A0A1Z1MF28_9FLOR</name>
<dbReference type="EMBL" id="MF101433">
    <property type="protein sequence ID" value="ARW64509.1"/>
    <property type="molecule type" value="Genomic_DNA"/>
</dbReference>
<keyword evidence="8" id="KW-0150">Chloroplast</keyword>
<evidence type="ECO:0000256" key="3">
    <source>
        <dbReference type="ARBA" id="ARBA00022741"/>
    </source>
</evidence>
<dbReference type="Gene3D" id="3.40.50.620">
    <property type="entry name" value="HUPs"/>
    <property type="match status" value="1"/>
</dbReference>
<evidence type="ECO:0000259" key="7">
    <source>
        <dbReference type="Pfam" id="PF01171"/>
    </source>
</evidence>
<geneLocation type="chloroplast" evidence="8"/>
<sequence>MSAAKLKKIRNSIKKFTKNKEINSILVALSGGQDSILLIKILEKINEIYEKKLKISYIHIDHQWKSNSIQQIEHIISYSKSIYKNVIIYQIYQHNISEDECRKQRYHILKQHAIKYKYKLIITGHNKTDKIETFFQNVHRGCGLEGITSLNIHNEITDKLFILRPLLDIDKENIYWLCKKLQLPIWSDSTNYIYRIKRNRVRYELIPYLNNFLNNKIKSNIVSLIKHYHYENEYIKQNIIKLYLKSKHRFKIAINYHYISQHNFNLQIRTIQLFYLHNLQLNLDKKKIIKIITKMNKSLYKLKIILEDQHFIHILNKIWLYVEVQNK</sequence>
<dbReference type="GeneID" id="33357727"/>
<feature type="binding site" evidence="6">
    <location>
        <begin position="30"/>
        <end position="35"/>
    </location>
    <ligand>
        <name>ATP</name>
        <dbReference type="ChEBI" id="CHEBI:30616"/>
    </ligand>
</feature>
<dbReference type="InterPro" id="IPR012094">
    <property type="entry name" value="tRNA_Ile_lys_synt"/>
</dbReference>
<accession>A0A1Z1MF28</accession>
<dbReference type="NCBIfam" id="TIGR02432">
    <property type="entry name" value="lysidine_TilS_N"/>
    <property type="match status" value="1"/>
</dbReference>
<dbReference type="GO" id="GO:0009507">
    <property type="term" value="C:chloroplast"/>
    <property type="evidence" value="ECO:0007669"/>
    <property type="project" value="UniProtKB-SubCell"/>
</dbReference>
<gene>
    <name evidence="6 8" type="primary">tilS</name>
</gene>
<keyword evidence="3 6" id="KW-0547">Nucleotide-binding</keyword>
<keyword evidence="8" id="KW-0934">Plastid</keyword>
<organism evidence="8">
    <name type="scientific">Vertebrata isogona</name>
    <dbReference type="NCBI Taxonomy" id="2006944"/>
    <lineage>
        <taxon>Eukaryota</taxon>
        <taxon>Rhodophyta</taxon>
        <taxon>Florideophyceae</taxon>
        <taxon>Rhodymeniophycidae</taxon>
        <taxon>Ceramiales</taxon>
        <taxon>Rhodomelaceae</taxon>
        <taxon>Polysiphonioideae</taxon>
        <taxon>Vertebrata</taxon>
    </lineage>
</organism>
<protein>
    <recommendedName>
        <fullName evidence="6">tRNA(Ile)-lysidine synthase, chloroplastic</fullName>
        <ecNumber evidence="6">6.3.4.19</ecNumber>
    </recommendedName>
    <alternativeName>
        <fullName evidence="6">tRNA(Ile)-2-lysyl-cytidine synthase</fullName>
    </alternativeName>
    <alternativeName>
        <fullName evidence="6">tRNA(Ile)-lysidine synthetase</fullName>
    </alternativeName>
</protein>
<dbReference type="GO" id="GO:0006400">
    <property type="term" value="P:tRNA modification"/>
    <property type="evidence" value="ECO:0007669"/>
    <property type="project" value="UniProtKB-UniRule"/>
</dbReference>
<evidence type="ECO:0000256" key="6">
    <source>
        <dbReference type="HAMAP-Rule" id="MF_01161"/>
    </source>
</evidence>
<dbReference type="SUPFAM" id="SSF52402">
    <property type="entry name" value="Adenine nucleotide alpha hydrolases-like"/>
    <property type="match status" value="1"/>
</dbReference>
<keyword evidence="1 6" id="KW-0436">Ligase</keyword>
<comment type="domain">
    <text evidence="6">The N-terminal region contains the highly conserved SGGXDS motif, predicted to be a P-loop motif involved in ATP binding.</text>
</comment>
<feature type="domain" description="tRNA(Ile)-lysidine/2-thiocytidine synthase N-terminal" evidence="7">
    <location>
        <begin position="25"/>
        <end position="203"/>
    </location>
</feature>
<evidence type="ECO:0000256" key="5">
    <source>
        <dbReference type="ARBA" id="ARBA00048539"/>
    </source>
</evidence>
<keyword evidence="2 6" id="KW-0819">tRNA processing</keyword>
<dbReference type="PANTHER" id="PTHR43033:SF1">
    <property type="entry name" value="TRNA(ILE)-LYSIDINE SYNTHASE-RELATED"/>
    <property type="match status" value="1"/>
</dbReference>
<proteinExistence type="inferred from homology"/>
<dbReference type="PANTHER" id="PTHR43033">
    <property type="entry name" value="TRNA(ILE)-LYSIDINE SYNTHASE-RELATED"/>
    <property type="match status" value="1"/>
</dbReference>
<dbReference type="Pfam" id="PF01171">
    <property type="entry name" value="ATP_bind_3"/>
    <property type="match status" value="1"/>
</dbReference>
<evidence type="ECO:0000313" key="8">
    <source>
        <dbReference type="EMBL" id="ARW64509.1"/>
    </source>
</evidence>
<dbReference type="GO" id="GO:0005524">
    <property type="term" value="F:ATP binding"/>
    <property type="evidence" value="ECO:0007669"/>
    <property type="project" value="UniProtKB-UniRule"/>
</dbReference>
<dbReference type="HAMAP" id="MF_01161">
    <property type="entry name" value="tRNA_Ile_lys_synt"/>
    <property type="match status" value="1"/>
</dbReference>